<gene>
    <name evidence="15" type="primary">LOC6901599</name>
</gene>
<evidence type="ECO:0000256" key="1">
    <source>
        <dbReference type="ARBA" id="ARBA00004319"/>
    </source>
</evidence>
<keyword evidence="5" id="KW-0256">Endoplasmic reticulum</keyword>
<dbReference type="GO" id="GO:0005509">
    <property type="term" value="F:calcium ion binding"/>
    <property type="evidence" value="ECO:0007669"/>
    <property type="project" value="InterPro"/>
</dbReference>
<dbReference type="InterPro" id="IPR011992">
    <property type="entry name" value="EF-hand-dom_pair"/>
</dbReference>
<protein>
    <recommendedName>
        <fullName evidence="11">Reticulocalbin-3</fullName>
    </recommendedName>
</protein>
<dbReference type="FunFam" id="1.10.238.10:FF:000104">
    <property type="entry name" value="calumenin isoform X1"/>
    <property type="match status" value="1"/>
</dbReference>
<reference evidence="15" key="1">
    <citation type="submission" date="2025-08" db="UniProtKB">
        <authorList>
            <consortium name="RefSeq"/>
        </authorList>
    </citation>
    <scope>IDENTIFICATION</scope>
    <source>
        <strain evidence="15">MV-25-SWS-2005</strain>
        <tissue evidence="15">Whole body</tissue>
    </source>
</reference>
<feature type="chain" id="PRO_5026128614" description="Reticulocalbin-3" evidence="12">
    <location>
        <begin position="25"/>
        <end position="289"/>
    </location>
</feature>
<evidence type="ECO:0000256" key="5">
    <source>
        <dbReference type="ARBA" id="ARBA00022824"/>
    </source>
</evidence>
<evidence type="ECO:0000256" key="2">
    <source>
        <dbReference type="ARBA" id="ARBA00022723"/>
    </source>
</evidence>
<keyword evidence="3 12" id="KW-0732">Signal</keyword>
<dbReference type="GO" id="GO:0005788">
    <property type="term" value="C:endoplasmic reticulum lumen"/>
    <property type="evidence" value="ECO:0007669"/>
    <property type="project" value="UniProtKB-SubCell"/>
</dbReference>
<evidence type="ECO:0000256" key="6">
    <source>
        <dbReference type="ARBA" id="ARBA00022837"/>
    </source>
</evidence>
<dbReference type="InterPro" id="IPR018247">
    <property type="entry name" value="EF_Hand_1_Ca_BS"/>
</dbReference>
<dbReference type="ExpressionAtlas" id="A0A6I8V0K1">
    <property type="expression patterns" value="baseline"/>
</dbReference>
<keyword evidence="8" id="KW-0143">Chaperone</keyword>
<name>A0A6I8V0K1_DROPS</name>
<feature type="domain" description="EF-hand" evidence="13">
    <location>
        <begin position="213"/>
        <end position="238"/>
    </location>
</feature>
<evidence type="ECO:0000313" key="15">
    <source>
        <dbReference type="RefSeq" id="XP_002134270.3"/>
    </source>
</evidence>
<keyword evidence="4" id="KW-0677">Repeat</keyword>
<evidence type="ECO:0000256" key="9">
    <source>
        <dbReference type="ARBA" id="ARBA00056975"/>
    </source>
</evidence>
<dbReference type="PANTHER" id="PTHR10827:SF52">
    <property type="entry name" value="IP16409P"/>
    <property type="match status" value="1"/>
</dbReference>
<dbReference type="SMART" id="SM00054">
    <property type="entry name" value="EFh"/>
    <property type="match status" value="4"/>
</dbReference>
<feature type="signal peptide" evidence="12">
    <location>
        <begin position="1"/>
        <end position="24"/>
    </location>
</feature>
<evidence type="ECO:0000256" key="10">
    <source>
        <dbReference type="ARBA" id="ARBA00063143"/>
    </source>
</evidence>
<keyword evidence="14" id="KW-1185">Reference proteome</keyword>
<dbReference type="InterPro" id="IPR002048">
    <property type="entry name" value="EF_hand_dom"/>
</dbReference>
<feature type="domain" description="EF-hand" evidence="13">
    <location>
        <begin position="124"/>
        <end position="159"/>
    </location>
</feature>
<keyword evidence="6" id="KW-0106">Calcium</keyword>
<dbReference type="Pfam" id="PF13499">
    <property type="entry name" value="EF-hand_7"/>
    <property type="match status" value="1"/>
</dbReference>
<evidence type="ECO:0000256" key="7">
    <source>
        <dbReference type="ARBA" id="ARBA00023180"/>
    </source>
</evidence>
<dbReference type="PANTHER" id="PTHR10827">
    <property type="entry name" value="RETICULOCALBIN"/>
    <property type="match status" value="1"/>
</dbReference>
<evidence type="ECO:0000256" key="4">
    <source>
        <dbReference type="ARBA" id="ARBA00022737"/>
    </source>
</evidence>
<dbReference type="SUPFAM" id="SSF47473">
    <property type="entry name" value="EF-hand"/>
    <property type="match status" value="2"/>
</dbReference>
<organism evidence="14 15">
    <name type="scientific">Drosophila pseudoobscura pseudoobscura</name>
    <name type="common">Fruit fly</name>
    <dbReference type="NCBI Taxonomy" id="46245"/>
    <lineage>
        <taxon>Eukaryota</taxon>
        <taxon>Metazoa</taxon>
        <taxon>Ecdysozoa</taxon>
        <taxon>Arthropoda</taxon>
        <taxon>Hexapoda</taxon>
        <taxon>Insecta</taxon>
        <taxon>Pterygota</taxon>
        <taxon>Neoptera</taxon>
        <taxon>Endopterygota</taxon>
        <taxon>Diptera</taxon>
        <taxon>Brachycera</taxon>
        <taxon>Muscomorpha</taxon>
        <taxon>Ephydroidea</taxon>
        <taxon>Drosophilidae</taxon>
        <taxon>Drosophila</taxon>
        <taxon>Sophophora</taxon>
    </lineage>
</organism>
<dbReference type="Proteomes" id="UP000001819">
    <property type="component" value="Chromosome X"/>
</dbReference>
<dbReference type="InParanoid" id="A0A6I8V0K1"/>
<evidence type="ECO:0000256" key="3">
    <source>
        <dbReference type="ARBA" id="ARBA00022729"/>
    </source>
</evidence>
<dbReference type="PROSITE" id="PS50222">
    <property type="entry name" value="EF_HAND_2"/>
    <property type="match status" value="4"/>
</dbReference>
<dbReference type="Pfam" id="PF13202">
    <property type="entry name" value="EF-hand_5"/>
    <property type="match status" value="1"/>
</dbReference>
<dbReference type="Gene3D" id="1.10.238.10">
    <property type="entry name" value="EF-hand"/>
    <property type="match status" value="3"/>
</dbReference>
<dbReference type="KEGG" id="dpo:6901599"/>
<dbReference type="PROSITE" id="PS00018">
    <property type="entry name" value="EF_HAND_1"/>
    <property type="match status" value="3"/>
</dbReference>
<feature type="domain" description="EF-hand" evidence="13">
    <location>
        <begin position="161"/>
        <end position="196"/>
    </location>
</feature>
<proteinExistence type="predicted"/>
<feature type="domain" description="EF-hand" evidence="13">
    <location>
        <begin position="239"/>
        <end position="274"/>
    </location>
</feature>
<comment type="subcellular location">
    <subcellularLocation>
        <location evidence="1">Endoplasmic reticulum lumen</location>
    </subcellularLocation>
</comment>
<evidence type="ECO:0000256" key="12">
    <source>
        <dbReference type="SAM" id="SignalP"/>
    </source>
</evidence>
<accession>A0A6I8V0K1</accession>
<dbReference type="RefSeq" id="XP_002134270.3">
    <property type="nucleotide sequence ID" value="XM_002134234.3"/>
</dbReference>
<evidence type="ECO:0000256" key="8">
    <source>
        <dbReference type="ARBA" id="ARBA00023186"/>
    </source>
</evidence>
<comment type="function">
    <text evidence="9">Probable molecular chaperone assisting protein biosynthesis and transport in the endoplasmic reticulum. Required for the proper biosynthesis and transport of pulmonary surfactant-associated protein A/SP-A, pulmonary surfactant-associated protein D/SP-D and the lipid transporter ABCA3. By regulating both the proper expression and the degradation through the endoplasmic reticulum-associated protein degradation pathway of these proteins plays a crucial role in pulmonary surfactant homeostasis. Has an anti-fibrotic activity by negatively regulating the secretion of type I and type III collagens. This calcium-binding protein also transiently associates with immature PCSK6 and regulates its secretion.</text>
</comment>
<comment type="subunit">
    <text evidence="10">Interacts with PCSK6 (immature form including the propeptide); probably involved in the maturation and the secretion of PCSK6.</text>
</comment>
<keyword evidence="7" id="KW-0325">Glycoprotein</keyword>
<evidence type="ECO:0000313" key="14">
    <source>
        <dbReference type="Proteomes" id="UP000001819"/>
    </source>
</evidence>
<keyword evidence="2" id="KW-0479">Metal-binding</keyword>
<sequence length="289" mass="33143">MEWPTTGILWLLLVVAIAAKSVAAISSEDDSSSNAKKIFQDTDPSSREEIKMRLGLLVDLMDGDSNGMVTLTELKDWIAQASRRYIENDVARLWKRLNPENNGNITWNVYQSTIYGYDLAGYRSLINRDRRRWKVADRDRDDSLSHEEFSEFLHSNNHTIMRDVVLKEMFDDLDLDHDGKISLAEYLLDMYQPDSTDEETPEWVGEERDVFGKFLDLDGDGFLSEAETRQWIAPHGPGQTDSQALRLFMEADADKDEQLTKAEILDKYNTFLSSPATEYGGSLMRHDEL</sequence>
<dbReference type="GO" id="GO:0015031">
    <property type="term" value="P:protein transport"/>
    <property type="evidence" value="ECO:0007669"/>
    <property type="project" value="UniProtKB-ARBA"/>
</dbReference>
<dbReference type="AlphaFoldDB" id="A0A6I8V0K1"/>
<evidence type="ECO:0000259" key="13">
    <source>
        <dbReference type="PROSITE" id="PS50222"/>
    </source>
</evidence>
<evidence type="ECO:0000256" key="11">
    <source>
        <dbReference type="ARBA" id="ARBA00072696"/>
    </source>
</evidence>